<evidence type="ECO:0000256" key="4">
    <source>
        <dbReference type="PROSITE-ProRule" id="PRU00335"/>
    </source>
</evidence>
<gene>
    <name evidence="6" type="ORF">B0O44_101736</name>
</gene>
<feature type="DNA-binding region" description="H-T-H motif" evidence="4">
    <location>
        <begin position="28"/>
        <end position="47"/>
    </location>
</feature>
<reference evidence="6 7" key="1">
    <citation type="submission" date="2018-06" db="EMBL/GenBank/DDBJ databases">
        <title>Genomic Encyclopedia of Archaeal and Bacterial Type Strains, Phase II (KMG-II): from individual species to whole genera.</title>
        <authorList>
            <person name="Goeker M."/>
        </authorList>
    </citation>
    <scope>NUCLEOTIDE SEQUENCE [LARGE SCALE GENOMIC DNA]</scope>
    <source>
        <strain evidence="6 7">DSM 27372</strain>
    </source>
</reference>
<dbReference type="InterPro" id="IPR050109">
    <property type="entry name" value="HTH-type_TetR-like_transc_reg"/>
</dbReference>
<keyword evidence="2 4" id="KW-0238">DNA-binding</keyword>
<dbReference type="InterPro" id="IPR009057">
    <property type="entry name" value="Homeodomain-like_sf"/>
</dbReference>
<evidence type="ECO:0000313" key="6">
    <source>
        <dbReference type="EMBL" id="PYF77255.1"/>
    </source>
</evidence>
<dbReference type="EMBL" id="QKLU01000001">
    <property type="protein sequence ID" value="PYF77255.1"/>
    <property type="molecule type" value="Genomic_DNA"/>
</dbReference>
<dbReference type="PRINTS" id="PR00455">
    <property type="entry name" value="HTHTETR"/>
</dbReference>
<dbReference type="OrthoDB" id="9789566at2"/>
<dbReference type="RefSeq" id="WP_110827318.1">
    <property type="nucleotide sequence ID" value="NZ_QKLU01000001.1"/>
</dbReference>
<evidence type="ECO:0000256" key="2">
    <source>
        <dbReference type="ARBA" id="ARBA00023125"/>
    </source>
</evidence>
<dbReference type="PANTHER" id="PTHR30055:SF234">
    <property type="entry name" value="HTH-TYPE TRANSCRIPTIONAL REGULATOR BETI"/>
    <property type="match status" value="1"/>
</dbReference>
<keyword evidence="3" id="KW-0804">Transcription</keyword>
<dbReference type="AlphaFoldDB" id="A0A318UT32"/>
<proteinExistence type="predicted"/>
<evidence type="ECO:0000259" key="5">
    <source>
        <dbReference type="PROSITE" id="PS50977"/>
    </source>
</evidence>
<accession>A0A318UT32</accession>
<dbReference type="GO" id="GO:0000976">
    <property type="term" value="F:transcription cis-regulatory region binding"/>
    <property type="evidence" value="ECO:0007669"/>
    <property type="project" value="TreeGrafter"/>
</dbReference>
<organism evidence="6 7">
    <name type="scientific">Pedobacter nutrimenti</name>
    <dbReference type="NCBI Taxonomy" id="1241337"/>
    <lineage>
        <taxon>Bacteria</taxon>
        <taxon>Pseudomonadati</taxon>
        <taxon>Bacteroidota</taxon>
        <taxon>Sphingobacteriia</taxon>
        <taxon>Sphingobacteriales</taxon>
        <taxon>Sphingobacteriaceae</taxon>
        <taxon>Pedobacter</taxon>
    </lineage>
</organism>
<dbReference type="Gene3D" id="1.10.357.10">
    <property type="entry name" value="Tetracycline Repressor, domain 2"/>
    <property type="match status" value="1"/>
</dbReference>
<evidence type="ECO:0000256" key="1">
    <source>
        <dbReference type="ARBA" id="ARBA00023015"/>
    </source>
</evidence>
<name>A0A318UT32_9SPHI</name>
<comment type="caution">
    <text evidence="6">The sequence shown here is derived from an EMBL/GenBank/DDBJ whole genome shotgun (WGS) entry which is preliminary data.</text>
</comment>
<dbReference type="PROSITE" id="PS50977">
    <property type="entry name" value="HTH_TETR_2"/>
    <property type="match status" value="1"/>
</dbReference>
<dbReference type="SUPFAM" id="SSF48498">
    <property type="entry name" value="Tetracyclin repressor-like, C-terminal domain"/>
    <property type="match status" value="1"/>
</dbReference>
<dbReference type="Pfam" id="PF00440">
    <property type="entry name" value="TetR_N"/>
    <property type="match status" value="1"/>
</dbReference>
<keyword evidence="1" id="KW-0805">Transcription regulation</keyword>
<evidence type="ECO:0000313" key="7">
    <source>
        <dbReference type="Proteomes" id="UP000248198"/>
    </source>
</evidence>
<dbReference type="InterPro" id="IPR001647">
    <property type="entry name" value="HTH_TetR"/>
</dbReference>
<dbReference type="GO" id="GO:0003700">
    <property type="term" value="F:DNA-binding transcription factor activity"/>
    <property type="evidence" value="ECO:0007669"/>
    <property type="project" value="TreeGrafter"/>
</dbReference>
<dbReference type="SUPFAM" id="SSF46689">
    <property type="entry name" value="Homeodomain-like"/>
    <property type="match status" value="1"/>
</dbReference>
<dbReference type="Gene3D" id="1.10.10.60">
    <property type="entry name" value="Homeodomain-like"/>
    <property type="match status" value="1"/>
</dbReference>
<feature type="domain" description="HTH tetR-type" evidence="5">
    <location>
        <begin position="5"/>
        <end position="65"/>
    </location>
</feature>
<dbReference type="InterPro" id="IPR036271">
    <property type="entry name" value="Tet_transcr_reg_TetR-rel_C_sf"/>
</dbReference>
<protein>
    <submittedName>
        <fullName evidence="6">TetR family transcriptional regulator</fullName>
    </submittedName>
</protein>
<keyword evidence="7" id="KW-1185">Reference proteome</keyword>
<evidence type="ECO:0000256" key="3">
    <source>
        <dbReference type="ARBA" id="ARBA00023163"/>
    </source>
</evidence>
<dbReference type="PANTHER" id="PTHR30055">
    <property type="entry name" value="HTH-TYPE TRANSCRIPTIONAL REGULATOR RUTR"/>
    <property type="match status" value="1"/>
</dbReference>
<sequence length="198" mass="22429">MEKDELVITEILAGAKKLFGKHGLKKTTMEEIAMAAGKGKSTLYYYFPSKKEIFESVVESEMKNVVKKLREAVNAAFTARNKLKAFLKSQITAIADYHSFKEVVLEDSLESLKVLVYLKSRYEQIQIDMIREILLGGAQSGEFRDLSLVKMNKIAFMMVTAFRGLHYPLSIESAEFESGEYFDEMIDLLIEGIGSRNS</sequence>
<dbReference type="Proteomes" id="UP000248198">
    <property type="component" value="Unassembled WGS sequence"/>
</dbReference>